<keyword evidence="3" id="KW-1185">Reference proteome</keyword>
<gene>
    <name evidence="2" type="ORF">CCH79_00016537</name>
</gene>
<evidence type="ECO:0000256" key="1">
    <source>
        <dbReference type="SAM" id="Phobius"/>
    </source>
</evidence>
<dbReference type="PANTHER" id="PTHR34262:SF1">
    <property type="entry name" value="TRANSMEMBRANE PROTEIN 220"/>
    <property type="match status" value="1"/>
</dbReference>
<accession>A0A315UXD6</accession>
<feature type="transmembrane region" description="Helical" evidence="1">
    <location>
        <begin position="12"/>
        <end position="32"/>
    </location>
</feature>
<keyword evidence="1" id="KW-1133">Transmembrane helix</keyword>
<sequence>MGEVCEKISWLSVVWRLSNVLMSVFFTLASYVQINDPDAGLWMVGLAALQYFPPGCWLFLTWVMQFLLSSVVLLASDLMSQVGRRVSQIAQKLHPLSCLALLRRKTLPWRRVADLHLMISSAAIFLLGWKLYAERATQIFQQEEGREFSGLTLTAVWLLLCRRSGRAPVGKLRVSTAVAITVFPIVAWLYYHINKELRSDWPSHCKTAI</sequence>
<dbReference type="EMBL" id="NHOQ01002523">
    <property type="protein sequence ID" value="PWA16072.1"/>
    <property type="molecule type" value="Genomic_DNA"/>
</dbReference>
<evidence type="ECO:0008006" key="4">
    <source>
        <dbReference type="Google" id="ProtNLM"/>
    </source>
</evidence>
<evidence type="ECO:0000313" key="3">
    <source>
        <dbReference type="Proteomes" id="UP000250572"/>
    </source>
</evidence>
<reference evidence="2 3" key="1">
    <citation type="journal article" date="2018" name="G3 (Bethesda)">
        <title>A High-Quality Reference Genome for the Invasive Mosquitofish Gambusia affinis Using a Chicago Library.</title>
        <authorList>
            <person name="Hoffberg S.L."/>
            <person name="Troendle N.J."/>
            <person name="Glenn T.C."/>
            <person name="Mahmud O."/>
            <person name="Louha S."/>
            <person name="Chalopin D."/>
            <person name="Bennetzen J.L."/>
            <person name="Mauricio R."/>
        </authorList>
    </citation>
    <scope>NUCLEOTIDE SEQUENCE [LARGE SCALE GENOMIC DNA]</scope>
    <source>
        <strain evidence="2">NE01/NJP1002.9</strain>
        <tissue evidence="2">Muscle</tissue>
    </source>
</reference>
<dbReference type="PANTHER" id="PTHR34262">
    <property type="entry name" value="TRANSMEMBRANE PROTEIN 220"/>
    <property type="match status" value="1"/>
</dbReference>
<comment type="caution">
    <text evidence="2">The sequence shown here is derived from an EMBL/GenBank/DDBJ whole genome shotgun (WGS) entry which is preliminary data.</text>
</comment>
<organism evidence="2 3">
    <name type="scientific">Gambusia affinis</name>
    <name type="common">Western mosquitofish</name>
    <name type="synonym">Heterandria affinis</name>
    <dbReference type="NCBI Taxonomy" id="33528"/>
    <lineage>
        <taxon>Eukaryota</taxon>
        <taxon>Metazoa</taxon>
        <taxon>Chordata</taxon>
        <taxon>Craniata</taxon>
        <taxon>Vertebrata</taxon>
        <taxon>Euteleostomi</taxon>
        <taxon>Actinopterygii</taxon>
        <taxon>Neopterygii</taxon>
        <taxon>Teleostei</taxon>
        <taxon>Neoteleostei</taxon>
        <taxon>Acanthomorphata</taxon>
        <taxon>Ovalentaria</taxon>
        <taxon>Atherinomorphae</taxon>
        <taxon>Cyprinodontiformes</taxon>
        <taxon>Poeciliidae</taxon>
        <taxon>Poeciliinae</taxon>
        <taxon>Gambusia</taxon>
    </lineage>
</organism>
<dbReference type="Pfam" id="PF15071">
    <property type="entry name" value="TMEM220"/>
    <property type="match status" value="2"/>
</dbReference>
<evidence type="ECO:0000313" key="2">
    <source>
        <dbReference type="EMBL" id="PWA16072.1"/>
    </source>
</evidence>
<dbReference type="Proteomes" id="UP000250572">
    <property type="component" value="Unassembled WGS sequence"/>
</dbReference>
<keyword evidence="1" id="KW-0812">Transmembrane</keyword>
<feature type="transmembrane region" description="Helical" evidence="1">
    <location>
        <begin position="52"/>
        <end position="75"/>
    </location>
</feature>
<name>A0A315UXD6_GAMAF</name>
<proteinExistence type="predicted"/>
<feature type="transmembrane region" description="Helical" evidence="1">
    <location>
        <begin position="174"/>
        <end position="193"/>
    </location>
</feature>
<keyword evidence="1" id="KW-0472">Membrane</keyword>
<dbReference type="InterPro" id="IPR029377">
    <property type="entry name" value="TMEM220"/>
</dbReference>
<protein>
    <recommendedName>
        <fullName evidence="4">Transmembrane protein 220</fullName>
    </recommendedName>
</protein>
<dbReference type="AlphaFoldDB" id="A0A315UXD6"/>